<proteinExistence type="predicted"/>
<evidence type="ECO:0000256" key="1">
    <source>
        <dbReference type="SAM" id="MobiDB-lite"/>
    </source>
</evidence>
<feature type="region of interest" description="Disordered" evidence="1">
    <location>
        <begin position="1"/>
        <end position="147"/>
    </location>
</feature>
<feature type="region of interest" description="Disordered" evidence="1">
    <location>
        <begin position="451"/>
        <end position="479"/>
    </location>
</feature>
<evidence type="ECO:0008006" key="4">
    <source>
        <dbReference type="Google" id="ProtNLM"/>
    </source>
</evidence>
<dbReference type="AlphaFoldDB" id="A0AAE8N6R6"/>
<feature type="compositionally biased region" description="Basic and acidic residues" evidence="1">
    <location>
        <begin position="188"/>
        <end position="201"/>
    </location>
</feature>
<feature type="region of interest" description="Disordered" evidence="1">
    <location>
        <begin position="603"/>
        <end position="639"/>
    </location>
</feature>
<feature type="region of interest" description="Disordered" evidence="1">
    <location>
        <begin position="557"/>
        <end position="590"/>
    </location>
</feature>
<gene>
    <name evidence="2" type="ORF">DNG_08596</name>
</gene>
<evidence type="ECO:0000313" key="2">
    <source>
        <dbReference type="EMBL" id="SPO05907.1"/>
    </source>
</evidence>
<feature type="compositionally biased region" description="Pro residues" evidence="1">
    <location>
        <begin position="836"/>
        <end position="851"/>
    </location>
</feature>
<name>A0AAE8N6R6_9PEZI</name>
<accession>A0AAE8N6R6</accession>
<feature type="compositionally biased region" description="Basic and acidic residues" evidence="1">
    <location>
        <begin position="45"/>
        <end position="58"/>
    </location>
</feature>
<keyword evidence="3" id="KW-1185">Reference proteome</keyword>
<feature type="region of interest" description="Disordered" evidence="1">
    <location>
        <begin position="794"/>
        <end position="852"/>
    </location>
</feature>
<sequence length="858" mass="93075">MSLPTTPAEQASGTFESLQSHTTHTRRLRPPDLEVVTGGHSRVPLKSDPKLSKRDSRIGLRGIFGRSRAGKDADVPPSPRESLRTPGTRSSWAELSGWAPQRSEPVLPVIPDSGSAETDSLNQARQKKAAPAGKKAAPAPTRAPRAAMASWDPPPLFQAYPQAIRHAHLPACTYSADAVLRMNEKRSAREDLDEVSKMKPGEKKKKHRRNSSASFEWTTKVFVLVTAGYLLQYTGDGSFDRLPEKVLHLGKDSAAFASDAIPGRHWVLHVASLMEDGGATTPESRPLLSRFAFRASEKRHASNFLMVFEGAEDMDAWISVLRKEIEALGGKKNLEETGKPKEEAEQLKLKAQVSQRTLVVRDPDRFSRTINPQDLTWQRRQSFVSQGSGDARSPVTVVESEAAPEPSPDDISTTNSVISHDGRQLDSLRDSTGANNRLSYISSGQRTFITSAGSSPACSPTRDSFVSPIDDLPPREPAPEVRLRPNAAAIADRRQSMLAMGPFVDPMQANPHRPHSTYTPGPIGDGMGAYGPAIPNFSTPHSTSRRYSVVNPLSSEAAAPEGWSQPPAPEQPEQNFHPTRVSSRRCPPSSLMLSRPLSVVADQPSPILELEPPTRPATSYSESPSNADTTITVDITPPPPPPEELVENNPRMRELVAANSDPALEATGIFNPRKASSMQALRSPADITPEVQSIAMPMYMGEARRISFGPAPMPANQKPEPMQRSRSSMGDYERTRSQSPSRNAYKRASLQVGMSTPPEKRHPRLSLPNGAELDSPLSPSTVALMRANQAAQAAQAAISAPSHGSPPQPPSGQFLAVDGQSRALFNRRSMPQLAEGPPPAPPPTCALPPIPQKIRLRI</sequence>
<feature type="region of interest" description="Disordered" evidence="1">
    <location>
        <begin position="708"/>
        <end position="773"/>
    </location>
</feature>
<evidence type="ECO:0000313" key="3">
    <source>
        <dbReference type="Proteomes" id="UP001187682"/>
    </source>
</evidence>
<feature type="region of interest" description="Disordered" evidence="1">
    <location>
        <begin position="381"/>
        <end position="419"/>
    </location>
</feature>
<reference evidence="2" key="1">
    <citation type="submission" date="2018-03" db="EMBL/GenBank/DDBJ databases">
        <authorList>
            <person name="Guldener U."/>
        </authorList>
    </citation>
    <scope>NUCLEOTIDE SEQUENCE</scope>
</reference>
<feature type="compositionally biased region" description="Polar residues" evidence="1">
    <location>
        <begin position="616"/>
        <end position="633"/>
    </location>
</feature>
<protein>
    <recommendedName>
        <fullName evidence="4">PH domain-containing protein</fullName>
    </recommendedName>
</protein>
<feature type="compositionally biased region" description="Polar residues" evidence="1">
    <location>
        <begin position="572"/>
        <end position="581"/>
    </location>
</feature>
<feature type="compositionally biased region" description="Polar residues" evidence="1">
    <location>
        <begin position="451"/>
        <end position="464"/>
    </location>
</feature>
<feature type="compositionally biased region" description="Low complexity" evidence="1">
    <location>
        <begin position="129"/>
        <end position="147"/>
    </location>
</feature>
<feature type="region of interest" description="Disordered" evidence="1">
    <location>
        <begin position="188"/>
        <end position="210"/>
    </location>
</feature>
<feature type="compositionally biased region" description="Polar residues" evidence="1">
    <location>
        <begin position="1"/>
        <end position="22"/>
    </location>
</feature>
<organism evidence="2 3">
    <name type="scientific">Cephalotrichum gorgonifer</name>
    <dbReference type="NCBI Taxonomy" id="2041049"/>
    <lineage>
        <taxon>Eukaryota</taxon>
        <taxon>Fungi</taxon>
        <taxon>Dikarya</taxon>
        <taxon>Ascomycota</taxon>
        <taxon>Pezizomycotina</taxon>
        <taxon>Sordariomycetes</taxon>
        <taxon>Hypocreomycetidae</taxon>
        <taxon>Microascales</taxon>
        <taxon>Microascaceae</taxon>
        <taxon>Cephalotrichum</taxon>
    </lineage>
</organism>
<feature type="compositionally biased region" description="Low complexity" evidence="1">
    <location>
        <begin position="794"/>
        <end position="803"/>
    </location>
</feature>
<dbReference type="Proteomes" id="UP001187682">
    <property type="component" value="Unassembled WGS sequence"/>
</dbReference>
<dbReference type="EMBL" id="ONZQ02000014">
    <property type="protein sequence ID" value="SPO05907.1"/>
    <property type="molecule type" value="Genomic_DNA"/>
</dbReference>
<comment type="caution">
    <text evidence="2">The sequence shown here is derived from an EMBL/GenBank/DDBJ whole genome shotgun (WGS) entry which is preliminary data.</text>
</comment>